<organism evidence="2 3">
    <name type="scientific">Bifidobacterium crudilactis</name>
    <dbReference type="NCBI Taxonomy" id="327277"/>
    <lineage>
        <taxon>Bacteria</taxon>
        <taxon>Bacillati</taxon>
        <taxon>Actinomycetota</taxon>
        <taxon>Actinomycetes</taxon>
        <taxon>Bifidobacteriales</taxon>
        <taxon>Bifidobacteriaceae</taxon>
        <taxon>Bifidobacterium</taxon>
    </lineage>
</organism>
<dbReference type="Proteomes" id="UP000767327">
    <property type="component" value="Unassembled WGS sequence"/>
</dbReference>
<evidence type="ECO:0000256" key="1">
    <source>
        <dbReference type="SAM" id="MobiDB-lite"/>
    </source>
</evidence>
<evidence type="ECO:0000313" key="3">
    <source>
        <dbReference type="Proteomes" id="UP000767327"/>
    </source>
</evidence>
<evidence type="ECO:0008006" key="4">
    <source>
        <dbReference type="Google" id="ProtNLM"/>
    </source>
</evidence>
<feature type="region of interest" description="Disordered" evidence="1">
    <location>
        <begin position="21"/>
        <end position="45"/>
    </location>
</feature>
<feature type="compositionally biased region" description="Low complexity" evidence="1">
    <location>
        <begin position="21"/>
        <end position="38"/>
    </location>
</feature>
<reference evidence="2" key="2">
    <citation type="submission" date="2020-01" db="EMBL/GenBank/DDBJ databases">
        <authorList>
            <person name="Campanaro S."/>
        </authorList>
    </citation>
    <scope>NUCLEOTIDE SEQUENCE</scope>
    <source>
        <strain evidence="2">AS01afH2WH_6</strain>
    </source>
</reference>
<accession>A0A971IC23</accession>
<gene>
    <name evidence="2" type="ORF">GXW98_01205</name>
</gene>
<protein>
    <recommendedName>
        <fullName evidence="4">Thymidine phosphorylase</fullName>
    </recommendedName>
</protein>
<comment type="caution">
    <text evidence="2">The sequence shown here is derived from an EMBL/GenBank/DDBJ whole genome shotgun (WGS) entry which is preliminary data.</text>
</comment>
<name>A0A971IC23_9BIFI</name>
<dbReference type="EMBL" id="JAAXZR010000006">
    <property type="protein sequence ID" value="NLT78892.1"/>
    <property type="molecule type" value="Genomic_DNA"/>
</dbReference>
<evidence type="ECO:0000313" key="2">
    <source>
        <dbReference type="EMBL" id="NLT78892.1"/>
    </source>
</evidence>
<proteinExistence type="predicted"/>
<sequence length="255" mass="27556">MDLSSSISRKWRLLSIDSFSSGSVRSSSHAFSSARSGSNRPARPAQLDQAVADHLSGGMDPQQISELSHTSAASLLDRVHHTQDPQIVQRVLSLIDHEGIDIVAELWSRAEADSLPGILWRLYTLRTWMHRNRESISLLWRSGEPFDTAASAIVGIDQAPTASDIAKTADSILSGAFTGDFAVALERACVFCEVIAAGLSSEAEHLGKESIGSEALGAQHGNPRVSSMLKTSRNLANTAKDFKHGASLWRRGKLE</sequence>
<dbReference type="AlphaFoldDB" id="A0A971IC23"/>
<dbReference type="RefSeq" id="WP_273172301.1">
    <property type="nucleotide sequence ID" value="NZ_JAAXZR010000006.1"/>
</dbReference>
<reference evidence="2" key="1">
    <citation type="journal article" date="2020" name="Biotechnol. Biofuels">
        <title>New insights from the biogas microbiome by comprehensive genome-resolved metagenomics of nearly 1600 species originating from multiple anaerobic digesters.</title>
        <authorList>
            <person name="Campanaro S."/>
            <person name="Treu L."/>
            <person name="Rodriguez-R L.M."/>
            <person name="Kovalovszki A."/>
            <person name="Ziels R.M."/>
            <person name="Maus I."/>
            <person name="Zhu X."/>
            <person name="Kougias P.G."/>
            <person name="Basile A."/>
            <person name="Luo G."/>
            <person name="Schluter A."/>
            <person name="Konstantinidis K.T."/>
            <person name="Angelidaki I."/>
        </authorList>
    </citation>
    <scope>NUCLEOTIDE SEQUENCE</scope>
    <source>
        <strain evidence="2">AS01afH2WH_6</strain>
    </source>
</reference>